<dbReference type="Proteomes" id="UP000017836">
    <property type="component" value="Unassembled WGS sequence"/>
</dbReference>
<evidence type="ECO:0000313" key="1">
    <source>
        <dbReference type="EMBL" id="ERN08353.1"/>
    </source>
</evidence>
<reference evidence="2" key="1">
    <citation type="journal article" date="2013" name="Science">
        <title>The Amborella genome and the evolution of flowering plants.</title>
        <authorList>
            <consortium name="Amborella Genome Project"/>
        </authorList>
    </citation>
    <scope>NUCLEOTIDE SEQUENCE [LARGE SCALE GENOMIC DNA]</scope>
</reference>
<sequence>MDLRLNSFEFLSHLTIENSGEASTNQDTTLQSSISTIENSCINAIENSGLNHFSKLSEPVIDPILSSPLETQSKHPFYLANGDTPGLHSLFEYRQLYSGACKESLSWRSRHFYQIFVAHETSLLVSLEPVESCKIEVDLQQWGFLLDLWINYFKERGLPELVLGHFGGSFYGELYEVPFCVFDCGSLRLLKITNNRLEVPACFNGFPHIQTVKFKKL</sequence>
<proteinExistence type="predicted"/>
<evidence type="ECO:0000313" key="2">
    <source>
        <dbReference type="Proteomes" id="UP000017836"/>
    </source>
</evidence>
<dbReference type="AlphaFoldDB" id="W1PK11"/>
<keyword evidence="2" id="KW-1185">Reference proteome</keyword>
<dbReference type="Gramene" id="ERN08353">
    <property type="protein sequence ID" value="ERN08353"/>
    <property type="gene ID" value="AMTR_s00148p00026310"/>
</dbReference>
<name>W1PK11_AMBTC</name>
<organism evidence="1 2">
    <name type="scientific">Amborella trichopoda</name>
    <dbReference type="NCBI Taxonomy" id="13333"/>
    <lineage>
        <taxon>Eukaryota</taxon>
        <taxon>Viridiplantae</taxon>
        <taxon>Streptophyta</taxon>
        <taxon>Embryophyta</taxon>
        <taxon>Tracheophyta</taxon>
        <taxon>Spermatophyta</taxon>
        <taxon>Magnoliopsida</taxon>
        <taxon>Amborellales</taxon>
        <taxon>Amborellaceae</taxon>
        <taxon>Amborella</taxon>
    </lineage>
</organism>
<dbReference type="HOGENOM" id="CLU_1273759_0_0_1"/>
<dbReference type="EMBL" id="KI393463">
    <property type="protein sequence ID" value="ERN08353.1"/>
    <property type="molecule type" value="Genomic_DNA"/>
</dbReference>
<accession>W1PK11</accession>
<protein>
    <submittedName>
        <fullName evidence="1">Uncharacterized protein</fullName>
    </submittedName>
</protein>
<gene>
    <name evidence="1" type="ORF">AMTR_s00148p00026310</name>
</gene>